<accession>A0ABT1JDP0</accession>
<dbReference type="InterPro" id="IPR041664">
    <property type="entry name" value="AAA_16"/>
</dbReference>
<organism evidence="4 5">
    <name type="scientific">Actinoalloteichus caeruleus DSM 43889</name>
    <dbReference type="NCBI Taxonomy" id="1120930"/>
    <lineage>
        <taxon>Bacteria</taxon>
        <taxon>Bacillati</taxon>
        <taxon>Actinomycetota</taxon>
        <taxon>Actinomycetes</taxon>
        <taxon>Pseudonocardiales</taxon>
        <taxon>Pseudonocardiaceae</taxon>
        <taxon>Actinoalloteichus</taxon>
        <taxon>Actinoalloteichus cyanogriseus</taxon>
    </lineage>
</organism>
<dbReference type="InterPro" id="IPR011990">
    <property type="entry name" value="TPR-like_helical_dom_sf"/>
</dbReference>
<keyword evidence="5" id="KW-1185">Reference proteome</keyword>
<dbReference type="RefSeq" id="WP_026420363.1">
    <property type="nucleotide sequence ID" value="NZ_AUBJ02000001.1"/>
</dbReference>
<dbReference type="Pfam" id="PF00196">
    <property type="entry name" value="GerE"/>
    <property type="match status" value="1"/>
</dbReference>
<evidence type="ECO:0000259" key="3">
    <source>
        <dbReference type="PROSITE" id="PS50043"/>
    </source>
</evidence>
<evidence type="ECO:0000256" key="2">
    <source>
        <dbReference type="ARBA" id="ARBA00022840"/>
    </source>
</evidence>
<dbReference type="SUPFAM" id="SSF46894">
    <property type="entry name" value="C-terminal effector domain of the bipartite response regulators"/>
    <property type="match status" value="1"/>
</dbReference>
<reference evidence="4 5" key="2">
    <citation type="submission" date="2022-06" db="EMBL/GenBank/DDBJ databases">
        <title>Genomic Encyclopedia of Type Strains, Phase I: the one thousand microbial genomes (KMG-I) project.</title>
        <authorList>
            <person name="Kyrpides N."/>
        </authorList>
    </citation>
    <scope>NUCLEOTIDE SEQUENCE [LARGE SCALE GENOMIC DNA]</scope>
    <source>
        <strain evidence="4 5">DSM 43889</strain>
    </source>
</reference>
<dbReference type="SUPFAM" id="SSF52540">
    <property type="entry name" value="P-loop containing nucleoside triphosphate hydrolases"/>
    <property type="match status" value="1"/>
</dbReference>
<dbReference type="CDD" id="cd06170">
    <property type="entry name" value="LuxR_C_like"/>
    <property type="match status" value="1"/>
</dbReference>
<feature type="domain" description="HTH luxR-type" evidence="3">
    <location>
        <begin position="849"/>
        <end position="915"/>
    </location>
</feature>
<gene>
    <name evidence="4" type="ORF">G443_000887</name>
</gene>
<protein>
    <submittedName>
        <fullName evidence="4">Regulatory protein, luxR family</fullName>
    </submittedName>
</protein>
<comment type="caution">
    <text evidence="4">The sequence shown here is derived from an EMBL/GenBank/DDBJ whole genome shotgun (WGS) entry which is preliminary data.</text>
</comment>
<dbReference type="Pfam" id="PF13191">
    <property type="entry name" value="AAA_16"/>
    <property type="match status" value="1"/>
</dbReference>
<dbReference type="PANTHER" id="PTHR16305:SF35">
    <property type="entry name" value="TRANSCRIPTIONAL ACTIVATOR DOMAIN"/>
    <property type="match status" value="1"/>
</dbReference>
<dbReference type="InterPro" id="IPR016032">
    <property type="entry name" value="Sig_transdc_resp-reg_C-effctor"/>
</dbReference>
<dbReference type="InterPro" id="IPR036388">
    <property type="entry name" value="WH-like_DNA-bd_sf"/>
</dbReference>
<keyword evidence="2" id="KW-0067">ATP-binding</keyword>
<reference evidence="4 5" key="1">
    <citation type="submission" date="2013-07" db="EMBL/GenBank/DDBJ databases">
        <authorList>
            <consortium name="DOE Joint Genome Institute"/>
            <person name="Reeve W."/>
            <person name="Huntemann M."/>
            <person name="Han J."/>
            <person name="Chen A."/>
            <person name="Kyrpides N."/>
            <person name="Mavromatis K."/>
            <person name="Markowitz V."/>
            <person name="Palaniappan K."/>
            <person name="Ivanova N."/>
            <person name="Schaumberg A."/>
            <person name="Pati A."/>
            <person name="Liolios K."/>
            <person name="Nordberg H.P."/>
            <person name="Cantor M.N."/>
            <person name="Hua S.X."/>
            <person name="Woyke T."/>
        </authorList>
    </citation>
    <scope>NUCLEOTIDE SEQUENCE [LARGE SCALE GENOMIC DNA]</scope>
    <source>
        <strain evidence="4 5">DSM 43889</strain>
    </source>
</reference>
<evidence type="ECO:0000313" key="4">
    <source>
        <dbReference type="EMBL" id="MCP2330617.1"/>
    </source>
</evidence>
<dbReference type="EMBL" id="AUBJ02000001">
    <property type="protein sequence ID" value="MCP2330617.1"/>
    <property type="molecule type" value="Genomic_DNA"/>
</dbReference>
<name>A0ABT1JDP0_ACTCY</name>
<dbReference type="SUPFAM" id="SSF48452">
    <property type="entry name" value="TPR-like"/>
    <property type="match status" value="1"/>
</dbReference>
<evidence type="ECO:0000313" key="5">
    <source>
        <dbReference type="Proteomes" id="UP000791080"/>
    </source>
</evidence>
<dbReference type="PRINTS" id="PR00038">
    <property type="entry name" value="HTHLUXR"/>
</dbReference>
<dbReference type="PROSITE" id="PS00622">
    <property type="entry name" value="HTH_LUXR_1"/>
    <property type="match status" value="1"/>
</dbReference>
<dbReference type="InterPro" id="IPR027417">
    <property type="entry name" value="P-loop_NTPase"/>
</dbReference>
<dbReference type="Gene3D" id="1.10.10.10">
    <property type="entry name" value="Winged helix-like DNA-binding domain superfamily/Winged helix DNA-binding domain"/>
    <property type="match status" value="1"/>
</dbReference>
<dbReference type="PANTHER" id="PTHR16305">
    <property type="entry name" value="TESTICULAR SOLUBLE ADENYLYL CYCLASE"/>
    <property type="match status" value="1"/>
</dbReference>
<dbReference type="InterPro" id="IPR000792">
    <property type="entry name" value="Tscrpt_reg_LuxR_C"/>
</dbReference>
<proteinExistence type="predicted"/>
<dbReference type="Gene3D" id="1.25.40.10">
    <property type="entry name" value="Tetratricopeptide repeat domain"/>
    <property type="match status" value="2"/>
</dbReference>
<dbReference type="PROSITE" id="PS50043">
    <property type="entry name" value="HTH_LUXR_2"/>
    <property type="match status" value="1"/>
</dbReference>
<dbReference type="SMART" id="SM00421">
    <property type="entry name" value="HTH_LUXR"/>
    <property type="match status" value="1"/>
</dbReference>
<sequence length="915" mass="99140">MRLVERDEQLRCLSDVLAESAAGRGAVVSLEAPASCGRTALLDAFTRRAREHGALVLTATCSATEQDLPFAALSQLLHHPRVPGELADLPEVALPPDAVTPELARILHAVWRALLVLATEQPVVLAVDNVASADQASRLCLLHLAARLGSARVLVAITDDVEPSRRHLGFRAELSRHAHFRRLRFGPLSRGGVEALLTARWDESTVADRIAEVFRISGGNPLLVRALADDYEAAGTARRDGYGLAVLSWLHRGEPAATDVVRGLAVLGEDTSTAELATLLRASPDTVDQALGALTTAGLLEKGRLPHPVARDAVLDALPAADRAELHRRAARVRHEHGGPLSSVADHLLEAGRGPAPDQDEEWVVDVLLDAADSAAAEGDLARAVACLSRAHDACRDDHRRILVLARLADVEWQSNPLTTAATCLTRLVEGASSGVLGSREQLVVIRYLLWHGRHDEADEVLAEVRASDANGVDGQLADFETWLTLAHPRMARRHRPVSAPRDRLTEVTADDPWLRVTAAMSELVAAGRSRDAADSAERCLSGLRFRQRSCWSEEAAALALQILAGVDRLDTAARWCHRLLAEASADAVTWRATITSALADIALRTGDLVGAVTHGRAALALLPPKAWGVTVGAPLSSIVLAATRKGEYAVAADHVRQPVPSALFESRHGPRYLYARGHYHLAVNHGHRALADFLSCGELLRGWGLDLTSMVPWRTSAAEAWLHLGNHDQARQLAYEQTARSDAGNPRTRALSLRMLAATSPADRRPELLTEALELLEQCGDRYEQAQVLTDLSHGHHVLGENRRARMVFRRAWHLAEVTGAALLLQKLLRADEHPAVSPTPPPLATRRCADTTALTASEHRVASLAVLGCSNREIAAKLHITVSTVEQHLTRIYRKLNIKRRRDLPVELGVGIL</sequence>
<keyword evidence="1" id="KW-0547">Nucleotide-binding</keyword>
<evidence type="ECO:0000256" key="1">
    <source>
        <dbReference type="ARBA" id="ARBA00022741"/>
    </source>
</evidence>
<dbReference type="Proteomes" id="UP000791080">
    <property type="component" value="Unassembled WGS sequence"/>
</dbReference>